<evidence type="ECO:0000256" key="1">
    <source>
        <dbReference type="PROSITE-ProRule" id="PRU00042"/>
    </source>
</evidence>
<dbReference type="RefSeq" id="XP_019862680.1">
    <property type="nucleotide sequence ID" value="XM_020007121.1"/>
</dbReference>
<accession>A0AAN0JZY5</accession>
<keyword evidence="1" id="KW-0862">Zinc</keyword>
<organism evidence="4 5">
    <name type="scientific">Amphimedon queenslandica</name>
    <name type="common">Sponge</name>
    <dbReference type="NCBI Taxonomy" id="400682"/>
    <lineage>
        <taxon>Eukaryota</taxon>
        <taxon>Metazoa</taxon>
        <taxon>Porifera</taxon>
        <taxon>Demospongiae</taxon>
        <taxon>Heteroscleromorpha</taxon>
        <taxon>Haplosclerida</taxon>
        <taxon>Niphatidae</taxon>
        <taxon>Amphimedon</taxon>
    </lineage>
</organism>
<evidence type="ECO:0000313" key="4">
    <source>
        <dbReference type="EnsemblMetazoa" id="XP_019862680.1"/>
    </source>
</evidence>
<proteinExistence type="predicted"/>
<evidence type="ECO:0000259" key="3">
    <source>
        <dbReference type="PROSITE" id="PS50157"/>
    </source>
</evidence>
<protein>
    <recommendedName>
        <fullName evidence="3">C2H2-type domain-containing protein</fullName>
    </recommendedName>
</protein>
<dbReference type="KEGG" id="aqu:109591385"/>
<keyword evidence="1" id="KW-0863">Zinc-finger</keyword>
<dbReference type="SMART" id="SM00355">
    <property type="entry name" value="ZnF_C2H2"/>
    <property type="match status" value="2"/>
</dbReference>
<name>A0AAN0JZY5_AMPQE</name>
<dbReference type="EnsemblMetazoa" id="XM_020007121.1">
    <property type="protein sequence ID" value="XP_019862680.1"/>
    <property type="gene ID" value="LOC109591385"/>
</dbReference>
<reference evidence="4" key="2">
    <citation type="submission" date="2024-06" db="UniProtKB">
        <authorList>
            <consortium name="EnsemblMetazoa"/>
        </authorList>
    </citation>
    <scope>IDENTIFICATION</scope>
</reference>
<evidence type="ECO:0000313" key="5">
    <source>
        <dbReference type="Proteomes" id="UP000007879"/>
    </source>
</evidence>
<keyword evidence="5" id="KW-1185">Reference proteome</keyword>
<dbReference type="InterPro" id="IPR013087">
    <property type="entry name" value="Znf_C2H2_type"/>
</dbReference>
<reference evidence="5" key="1">
    <citation type="journal article" date="2010" name="Nature">
        <title>The Amphimedon queenslandica genome and the evolution of animal complexity.</title>
        <authorList>
            <person name="Srivastava M."/>
            <person name="Simakov O."/>
            <person name="Chapman J."/>
            <person name="Fahey B."/>
            <person name="Gauthier M.E."/>
            <person name="Mitros T."/>
            <person name="Richards G.S."/>
            <person name="Conaco C."/>
            <person name="Dacre M."/>
            <person name="Hellsten U."/>
            <person name="Larroux C."/>
            <person name="Putnam N.H."/>
            <person name="Stanke M."/>
            <person name="Adamska M."/>
            <person name="Darling A."/>
            <person name="Degnan S.M."/>
            <person name="Oakley T.H."/>
            <person name="Plachetzki D.C."/>
            <person name="Zhai Y."/>
            <person name="Adamski M."/>
            <person name="Calcino A."/>
            <person name="Cummins S.F."/>
            <person name="Goodstein D.M."/>
            <person name="Harris C."/>
            <person name="Jackson D.J."/>
            <person name="Leys S.P."/>
            <person name="Shu S."/>
            <person name="Woodcroft B.J."/>
            <person name="Vervoort M."/>
            <person name="Kosik K.S."/>
            <person name="Manning G."/>
            <person name="Degnan B.M."/>
            <person name="Rokhsar D.S."/>
        </authorList>
    </citation>
    <scope>NUCLEOTIDE SEQUENCE [LARGE SCALE GENOMIC DNA]</scope>
</reference>
<dbReference type="GO" id="GO:0008270">
    <property type="term" value="F:zinc ion binding"/>
    <property type="evidence" value="ECO:0007669"/>
    <property type="project" value="UniProtKB-KW"/>
</dbReference>
<dbReference type="GeneID" id="109591385"/>
<evidence type="ECO:0000256" key="2">
    <source>
        <dbReference type="SAM" id="MobiDB-lite"/>
    </source>
</evidence>
<dbReference type="AlphaFoldDB" id="A0AAN0JZY5"/>
<dbReference type="Proteomes" id="UP000007879">
    <property type="component" value="Unassembled WGS sequence"/>
</dbReference>
<feature type="domain" description="C2H2-type" evidence="3">
    <location>
        <begin position="38"/>
        <end position="67"/>
    </location>
</feature>
<sequence length="298" mass="34825">MARALHSCSYCSDFVAPTTKRLLRHVKLVHSQEPGFKIRCSYPHCSRNFSNYRTYQNHLIRHCRQRLTREYPNEVSGNEEGRTEEHGEPNEEVQPDTTALTENIANDVRNFCAKWILKTSELRKLTRKASLGIVEDVSGLIRQICSILHQQVSRHLLRNNISITDDLMDIFSESNDVITPFRSLTTFHQQLNFYKENFNLIMPRKEIISEKRFLFTTCGGKHKVKVQREEVFYVPIIDTLKQMLQNKTILKEVMMSHVSDNDSIMADFCDGTHFKSHSLFSVDQSTLHLHLYYDELEL</sequence>
<dbReference type="PROSITE" id="PS00028">
    <property type="entry name" value="ZINC_FINGER_C2H2_1"/>
    <property type="match status" value="1"/>
</dbReference>
<keyword evidence="1" id="KW-0479">Metal-binding</keyword>
<feature type="compositionally biased region" description="Basic and acidic residues" evidence="2">
    <location>
        <begin position="79"/>
        <end position="89"/>
    </location>
</feature>
<feature type="region of interest" description="Disordered" evidence="2">
    <location>
        <begin position="71"/>
        <end position="96"/>
    </location>
</feature>
<dbReference type="PROSITE" id="PS50157">
    <property type="entry name" value="ZINC_FINGER_C2H2_2"/>
    <property type="match status" value="1"/>
</dbReference>